<dbReference type="GO" id="GO:0008233">
    <property type="term" value="F:peptidase activity"/>
    <property type="evidence" value="ECO:0007669"/>
    <property type="project" value="UniProtKB-KW"/>
</dbReference>
<dbReference type="AlphaFoldDB" id="A0A7W6M7X8"/>
<evidence type="ECO:0000313" key="3">
    <source>
        <dbReference type="Proteomes" id="UP000565745"/>
    </source>
</evidence>
<evidence type="ECO:0000313" key="2">
    <source>
        <dbReference type="EMBL" id="MBB4173772.1"/>
    </source>
</evidence>
<dbReference type="Gene3D" id="3.90.226.10">
    <property type="entry name" value="2-enoyl-CoA Hydratase, Chain A, domain 1"/>
    <property type="match status" value="1"/>
</dbReference>
<accession>A0A7W6M7X8</accession>
<dbReference type="Proteomes" id="UP000565745">
    <property type="component" value="Unassembled WGS sequence"/>
</dbReference>
<protein>
    <submittedName>
        <fullName evidence="2">ATP-dependent protease ClpP protease subunit</fullName>
    </submittedName>
</protein>
<feature type="transmembrane region" description="Helical" evidence="1">
    <location>
        <begin position="7"/>
        <end position="27"/>
    </location>
</feature>
<sequence length="352" mass="39396">MPWSKIEVLLFIKTIAVIFLIGITTWVCPSIAEAEVALVSPVTLRISGEIDAQTAKEFADLVSNHPDVRTVELDSPGGLVYDALEIANHIAASNINTWVRSSSRCASACSIIFLAGQLRVADGKLGVHQVSGVYDPSATQSVIADIYSSLTKFRTPEKLIYIMLRTPPDDMYFFAPRELDEYGINIRVGDAAAYEPPHLQVLTSQLYKDWLVGTFLNTHTQQPFFAMESRAMNPVFRLVHYPNRNVTFFEVIWDKPFQNQAQTQLRFRFHRGDEQPYDAWVRVSQDNNGFYADIPSRRNAGEAVDLFLAAFLYGTSLSVSDFSGAPLAAFSLMGTKRLSNVFTDLIDQAHRN</sequence>
<dbReference type="GO" id="GO:0006508">
    <property type="term" value="P:proteolysis"/>
    <property type="evidence" value="ECO:0007669"/>
    <property type="project" value="UniProtKB-KW"/>
</dbReference>
<keyword evidence="1" id="KW-0472">Membrane</keyword>
<name>A0A7W6M7X8_9RHOB</name>
<proteinExistence type="predicted"/>
<keyword evidence="2" id="KW-0645">Protease</keyword>
<evidence type="ECO:0000256" key="1">
    <source>
        <dbReference type="SAM" id="Phobius"/>
    </source>
</evidence>
<organism evidence="2 3">
    <name type="scientific">Sulfitobacter noctilucicola</name>
    <dbReference type="NCBI Taxonomy" id="1342301"/>
    <lineage>
        <taxon>Bacteria</taxon>
        <taxon>Pseudomonadati</taxon>
        <taxon>Pseudomonadota</taxon>
        <taxon>Alphaproteobacteria</taxon>
        <taxon>Rhodobacterales</taxon>
        <taxon>Roseobacteraceae</taxon>
        <taxon>Sulfitobacter</taxon>
    </lineage>
</organism>
<dbReference type="SUPFAM" id="SSF52096">
    <property type="entry name" value="ClpP/crotonase"/>
    <property type="match status" value="1"/>
</dbReference>
<keyword evidence="3" id="KW-1185">Reference proteome</keyword>
<dbReference type="EMBL" id="JACIFU010000002">
    <property type="protein sequence ID" value="MBB4173772.1"/>
    <property type="molecule type" value="Genomic_DNA"/>
</dbReference>
<dbReference type="InterPro" id="IPR029045">
    <property type="entry name" value="ClpP/crotonase-like_dom_sf"/>
</dbReference>
<comment type="caution">
    <text evidence="2">The sequence shown here is derived from an EMBL/GenBank/DDBJ whole genome shotgun (WGS) entry which is preliminary data.</text>
</comment>
<dbReference type="OrthoDB" id="5936191at2"/>
<gene>
    <name evidence="2" type="ORF">GGR93_001545</name>
</gene>
<keyword evidence="2" id="KW-0378">Hydrolase</keyword>
<keyword evidence="1" id="KW-0812">Transmembrane</keyword>
<keyword evidence="1" id="KW-1133">Transmembrane helix</keyword>
<reference evidence="2 3" key="1">
    <citation type="submission" date="2020-08" db="EMBL/GenBank/DDBJ databases">
        <title>Genomic Encyclopedia of Type Strains, Phase IV (KMG-IV): sequencing the most valuable type-strain genomes for metagenomic binning, comparative biology and taxonomic classification.</title>
        <authorList>
            <person name="Goeker M."/>
        </authorList>
    </citation>
    <scope>NUCLEOTIDE SEQUENCE [LARGE SCALE GENOMIC DNA]</scope>
    <source>
        <strain evidence="2 3">DSM 101015</strain>
    </source>
</reference>
<dbReference type="RefSeq" id="WP_025057405.1">
    <property type="nucleotide sequence ID" value="NZ_JACIFU010000002.1"/>
</dbReference>